<dbReference type="AlphaFoldDB" id="A0AAD7C1V8"/>
<protein>
    <submittedName>
        <fullName evidence="2">Uncharacterized protein</fullName>
    </submittedName>
</protein>
<gene>
    <name evidence="2" type="ORF">FB45DRAFT_1024916</name>
</gene>
<feature type="compositionally biased region" description="Low complexity" evidence="1">
    <location>
        <begin position="115"/>
        <end position="124"/>
    </location>
</feature>
<dbReference type="EMBL" id="JARKIF010000006">
    <property type="protein sequence ID" value="KAJ7636818.1"/>
    <property type="molecule type" value="Genomic_DNA"/>
</dbReference>
<accession>A0AAD7C1V8</accession>
<keyword evidence="3" id="KW-1185">Reference proteome</keyword>
<feature type="region of interest" description="Disordered" evidence="1">
    <location>
        <begin position="1"/>
        <end position="22"/>
    </location>
</feature>
<name>A0AAD7C1V8_9AGAR</name>
<evidence type="ECO:0000313" key="3">
    <source>
        <dbReference type="Proteomes" id="UP001221142"/>
    </source>
</evidence>
<reference evidence="2" key="1">
    <citation type="submission" date="2023-03" db="EMBL/GenBank/DDBJ databases">
        <title>Massive genome expansion in bonnet fungi (Mycena s.s.) driven by repeated elements and novel gene families across ecological guilds.</title>
        <authorList>
            <consortium name="Lawrence Berkeley National Laboratory"/>
            <person name="Harder C.B."/>
            <person name="Miyauchi S."/>
            <person name="Viragh M."/>
            <person name="Kuo A."/>
            <person name="Thoen E."/>
            <person name="Andreopoulos B."/>
            <person name="Lu D."/>
            <person name="Skrede I."/>
            <person name="Drula E."/>
            <person name="Henrissat B."/>
            <person name="Morin E."/>
            <person name="Kohler A."/>
            <person name="Barry K."/>
            <person name="LaButti K."/>
            <person name="Morin E."/>
            <person name="Salamov A."/>
            <person name="Lipzen A."/>
            <person name="Mereny Z."/>
            <person name="Hegedus B."/>
            <person name="Baldrian P."/>
            <person name="Stursova M."/>
            <person name="Weitz H."/>
            <person name="Taylor A."/>
            <person name="Grigoriev I.V."/>
            <person name="Nagy L.G."/>
            <person name="Martin F."/>
            <person name="Kauserud H."/>
        </authorList>
    </citation>
    <scope>NUCLEOTIDE SEQUENCE</scope>
    <source>
        <strain evidence="2">9284</strain>
    </source>
</reference>
<feature type="region of interest" description="Disordered" evidence="1">
    <location>
        <begin position="115"/>
        <end position="146"/>
    </location>
</feature>
<dbReference type="Proteomes" id="UP001221142">
    <property type="component" value="Unassembled WGS sequence"/>
</dbReference>
<sequence>MLKDLEIRQREKSFNDSPKPPFDQALIPLRVLFPPSPVRAIHDMRQSQTVNPESESSASFNNSSFNDTAFRGPNGQERGPVNAHPYPYNNFSNNTHTGPRLNVNDDIWNILRQAQPAAPPQSQATRVKREPEDTFIPTRPTLGPQKTQFQLGGLPSLDRIPVLDLDAAALERWFHTGVYEDGRRDGK</sequence>
<evidence type="ECO:0000313" key="2">
    <source>
        <dbReference type="EMBL" id="KAJ7636818.1"/>
    </source>
</evidence>
<organism evidence="2 3">
    <name type="scientific">Roridomyces roridus</name>
    <dbReference type="NCBI Taxonomy" id="1738132"/>
    <lineage>
        <taxon>Eukaryota</taxon>
        <taxon>Fungi</taxon>
        <taxon>Dikarya</taxon>
        <taxon>Basidiomycota</taxon>
        <taxon>Agaricomycotina</taxon>
        <taxon>Agaricomycetes</taxon>
        <taxon>Agaricomycetidae</taxon>
        <taxon>Agaricales</taxon>
        <taxon>Marasmiineae</taxon>
        <taxon>Mycenaceae</taxon>
        <taxon>Roridomyces</taxon>
    </lineage>
</organism>
<feature type="region of interest" description="Disordered" evidence="1">
    <location>
        <begin position="45"/>
        <end position="85"/>
    </location>
</feature>
<feature type="compositionally biased region" description="Basic and acidic residues" evidence="1">
    <location>
        <begin position="1"/>
        <end position="14"/>
    </location>
</feature>
<proteinExistence type="predicted"/>
<comment type="caution">
    <text evidence="2">The sequence shown here is derived from an EMBL/GenBank/DDBJ whole genome shotgun (WGS) entry which is preliminary data.</text>
</comment>
<feature type="compositionally biased region" description="Low complexity" evidence="1">
    <location>
        <begin position="53"/>
        <end position="66"/>
    </location>
</feature>
<evidence type="ECO:0000256" key="1">
    <source>
        <dbReference type="SAM" id="MobiDB-lite"/>
    </source>
</evidence>